<dbReference type="RefSeq" id="WP_116166473.1">
    <property type="nucleotide sequence ID" value="NZ_QHJS02000021.1"/>
</dbReference>
<gene>
    <name evidence="8 11" type="primary">vapC</name>
    <name evidence="11" type="ORF">DMB84_007705</name>
    <name evidence="10" type="ORF">DMB85_020455</name>
</gene>
<dbReference type="SUPFAM" id="SSF88723">
    <property type="entry name" value="PIN domain-like"/>
    <property type="match status" value="1"/>
</dbReference>
<dbReference type="GO" id="GO:0004519">
    <property type="term" value="F:endonuclease activity"/>
    <property type="evidence" value="ECO:0007669"/>
    <property type="project" value="UniProtKB-KW"/>
</dbReference>
<keyword evidence="6 8" id="KW-0460">Magnesium</keyword>
<dbReference type="AlphaFoldDB" id="A0AA93APG4"/>
<keyword evidence="2 8" id="KW-1277">Toxin-antitoxin system</keyword>
<dbReference type="EMBL" id="QHJW02000102">
    <property type="protein sequence ID" value="RRO01879.1"/>
    <property type="molecule type" value="Genomic_DNA"/>
</dbReference>
<comment type="function">
    <text evidence="8">Toxic component of a toxin-antitoxin (TA) system. An RNase.</text>
</comment>
<dbReference type="PANTHER" id="PTHR33653">
    <property type="entry name" value="RIBONUCLEASE VAPC2"/>
    <property type="match status" value="1"/>
</dbReference>
<evidence type="ECO:0000313" key="12">
    <source>
        <dbReference type="Proteomes" id="UP000256540"/>
    </source>
</evidence>
<keyword evidence="4 8" id="KW-0479">Metal-binding</keyword>
<organism evidence="11 12">
    <name type="scientific">Pectobacterium aquaticum</name>
    <dbReference type="NCBI Taxonomy" id="2204145"/>
    <lineage>
        <taxon>Bacteria</taxon>
        <taxon>Pseudomonadati</taxon>
        <taxon>Pseudomonadota</taxon>
        <taxon>Gammaproteobacteria</taxon>
        <taxon>Enterobacterales</taxon>
        <taxon>Pectobacteriaceae</taxon>
        <taxon>Pectobacterium</taxon>
    </lineage>
</organism>
<dbReference type="Pfam" id="PF01850">
    <property type="entry name" value="PIN"/>
    <property type="match status" value="1"/>
</dbReference>
<dbReference type="InterPro" id="IPR029060">
    <property type="entry name" value="PIN-like_dom_sf"/>
</dbReference>
<dbReference type="GO" id="GO:0016787">
    <property type="term" value="F:hydrolase activity"/>
    <property type="evidence" value="ECO:0007669"/>
    <property type="project" value="UniProtKB-KW"/>
</dbReference>
<protein>
    <recommendedName>
        <fullName evidence="8">Ribonuclease VapC</fullName>
        <shortName evidence="8">RNase VapC</shortName>
        <ecNumber evidence="8">3.1.-.-</ecNumber>
    </recommendedName>
    <alternativeName>
        <fullName evidence="8">Toxin VapC</fullName>
    </alternativeName>
</protein>
<dbReference type="Gene3D" id="3.40.50.1010">
    <property type="entry name" value="5'-nuclease"/>
    <property type="match status" value="1"/>
</dbReference>
<feature type="binding site" evidence="8">
    <location>
        <position position="98"/>
    </location>
    <ligand>
        <name>Mg(2+)</name>
        <dbReference type="ChEBI" id="CHEBI:18420"/>
    </ligand>
</feature>
<dbReference type="GO" id="GO:0090729">
    <property type="term" value="F:toxin activity"/>
    <property type="evidence" value="ECO:0007669"/>
    <property type="project" value="UniProtKB-KW"/>
</dbReference>
<accession>A0AA93APG4</accession>
<keyword evidence="3 8" id="KW-0540">Nuclease</keyword>
<evidence type="ECO:0000313" key="11">
    <source>
        <dbReference type="EMBL" id="RRO21474.1"/>
    </source>
</evidence>
<dbReference type="Proteomes" id="UP000256817">
    <property type="component" value="Unassembled WGS sequence"/>
</dbReference>
<comment type="cofactor">
    <cofactor evidence="1 8">
        <name>Mg(2+)</name>
        <dbReference type="ChEBI" id="CHEBI:18420"/>
    </cofactor>
</comment>
<dbReference type="EMBL" id="QHJS02000021">
    <property type="protein sequence ID" value="RRO21474.1"/>
    <property type="molecule type" value="Genomic_DNA"/>
</dbReference>
<dbReference type="Proteomes" id="UP000256540">
    <property type="component" value="Unassembled WGS sequence"/>
</dbReference>
<dbReference type="GO" id="GO:0000287">
    <property type="term" value="F:magnesium ion binding"/>
    <property type="evidence" value="ECO:0007669"/>
    <property type="project" value="UniProtKB-UniRule"/>
</dbReference>
<keyword evidence="5 8" id="KW-0378">Hydrolase</keyword>
<evidence type="ECO:0000256" key="6">
    <source>
        <dbReference type="ARBA" id="ARBA00022842"/>
    </source>
</evidence>
<dbReference type="NCBIfam" id="NF010285">
    <property type="entry name" value="PRK13725.1"/>
    <property type="match status" value="1"/>
</dbReference>
<sequence length="142" mass="15872">MLKYLLDTNICIYTIKNKPQEVRDAFYRHYGQFAISSITLMELIYGAEKSVNPEKNLAVIEGFSARLEVQTYGFDAAVHTGQIRAELARQGTPIGPYDAMLAGHARSAGLILVTNNVREFERVPGLRVDNWVGRSADNNEPL</sequence>
<evidence type="ECO:0000256" key="1">
    <source>
        <dbReference type="ARBA" id="ARBA00001946"/>
    </source>
</evidence>
<keyword evidence="8" id="KW-0800">Toxin</keyword>
<dbReference type="GO" id="GO:0004540">
    <property type="term" value="F:RNA nuclease activity"/>
    <property type="evidence" value="ECO:0007669"/>
    <property type="project" value="InterPro"/>
</dbReference>
<reference evidence="12 13" key="1">
    <citation type="submission" date="2018-11" db="EMBL/GenBank/DDBJ databases">
        <title>Draft genome sequences of proposed Pectobacterium aquaticum sp. nov. isolated in France from fresh water.</title>
        <authorList>
            <person name="Pedron J."/>
            <person name="Barny M.A."/>
        </authorList>
    </citation>
    <scope>NUCLEOTIDE SEQUENCE [LARGE SCALE GENOMIC DNA]</scope>
    <source>
        <strain evidence="11 12">A127-S21-F16</strain>
        <strain evidence="10 13">A35-S23-M15</strain>
    </source>
</reference>
<evidence type="ECO:0000256" key="3">
    <source>
        <dbReference type="ARBA" id="ARBA00022722"/>
    </source>
</evidence>
<dbReference type="InterPro" id="IPR050556">
    <property type="entry name" value="Type_II_TA_system_RNase"/>
</dbReference>
<evidence type="ECO:0000256" key="8">
    <source>
        <dbReference type="HAMAP-Rule" id="MF_00265"/>
    </source>
</evidence>
<proteinExistence type="inferred from homology"/>
<dbReference type="InterPro" id="IPR002716">
    <property type="entry name" value="PIN_dom"/>
</dbReference>
<keyword evidence="13" id="KW-1185">Reference proteome</keyword>
<evidence type="ECO:0000259" key="9">
    <source>
        <dbReference type="Pfam" id="PF01850"/>
    </source>
</evidence>
<dbReference type="HAMAP" id="MF_00265">
    <property type="entry name" value="VapC_Nob1"/>
    <property type="match status" value="1"/>
</dbReference>
<evidence type="ECO:0000256" key="7">
    <source>
        <dbReference type="ARBA" id="ARBA00038093"/>
    </source>
</evidence>
<feature type="binding site" evidence="8">
    <location>
        <position position="7"/>
    </location>
    <ligand>
        <name>Mg(2+)</name>
        <dbReference type="ChEBI" id="CHEBI:18420"/>
    </ligand>
</feature>
<comment type="similarity">
    <text evidence="7 8">Belongs to the PINc/VapC protein family.</text>
</comment>
<evidence type="ECO:0000256" key="2">
    <source>
        <dbReference type="ARBA" id="ARBA00022649"/>
    </source>
</evidence>
<dbReference type="EC" id="3.1.-.-" evidence="8"/>
<evidence type="ECO:0000256" key="4">
    <source>
        <dbReference type="ARBA" id="ARBA00022723"/>
    </source>
</evidence>
<dbReference type="CDD" id="cd18745">
    <property type="entry name" value="PIN_VapC4-5_FitB-like"/>
    <property type="match status" value="1"/>
</dbReference>
<comment type="caution">
    <text evidence="11">The sequence shown here is derived from an EMBL/GenBank/DDBJ whole genome shotgun (WGS) entry which is preliminary data.</text>
</comment>
<evidence type="ECO:0000256" key="5">
    <source>
        <dbReference type="ARBA" id="ARBA00022801"/>
    </source>
</evidence>
<keyword evidence="11" id="KW-0255">Endonuclease</keyword>
<feature type="domain" description="PIN" evidence="9">
    <location>
        <begin position="4"/>
        <end position="125"/>
    </location>
</feature>
<dbReference type="PANTHER" id="PTHR33653:SF1">
    <property type="entry name" value="RIBONUCLEASE VAPC2"/>
    <property type="match status" value="1"/>
</dbReference>
<evidence type="ECO:0000313" key="10">
    <source>
        <dbReference type="EMBL" id="RRO01879.1"/>
    </source>
</evidence>
<dbReference type="InterPro" id="IPR022907">
    <property type="entry name" value="VapC_family"/>
</dbReference>
<name>A0AA93APG4_9GAMM</name>
<evidence type="ECO:0000313" key="13">
    <source>
        <dbReference type="Proteomes" id="UP000256817"/>
    </source>
</evidence>